<dbReference type="SMART" id="SM00421">
    <property type="entry name" value="HTH_LUXR"/>
    <property type="match status" value="1"/>
</dbReference>
<dbReference type="InterPro" id="IPR039420">
    <property type="entry name" value="WalR-like"/>
</dbReference>
<dbReference type="InterPro" id="IPR011006">
    <property type="entry name" value="CheY-like_superfamily"/>
</dbReference>
<dbReference type="SMART" id="SM00448">
    <property type="entry name" value="REC"/>
    <property type="match status" value="1"/>
</dbReference>
<dbReference type="AlphaFoldDB" id="A0A222VQ27"/>
<dbReference type="PANTHER" id="PTHR43214:SF42">
    <property type="entry name" value="TRANSCRIPTIONAL REGULATORY PROTEIN DESR"/>
    <property type="match status" value="1"/>
</dbReference>
<dbReference type="EMBL" id="FMZE01000001">
    <property type="protein sequence ID" value="SDC32534.1"/>
    <property type="molecule type" value="Genomic_DNA"/>
</dbReference>
<name>A0A222VQ27_9PSEU</name>
<dbReference type="SUPFAM" id="SSF52172">
    <property type="entry name" value="CheY-like"/>
    <property type="match status" value="1"/>
</dbReference>
<dbReference type="STRING" id="530584.SAMN05421630_1011309"/>
<reference evidence="1 2" key="1">
    <citation type="submission" date="2016-10" db="EMBL/GenBank/DDBJ databases">
        <authorList>
            <person name="de Groot N.N."/>
        </authorList>
    </citation>
    <scope>NUCLEOTIDE SEQUENCE [LARGE SCALE GENOMIC DNA]</scope>
    <source>
        <strain evidence="1 2">CGMCC 4.5506</strain>
    </source>
</reference>
<protein>
    <submittedName>
        <fullName evidence="1">Two-component system, NarL family, response regulator DesR</fullName>
    </submittedName>
</protein>
<dbReference type="Proteomes" id="UP000199494">
    <property type="component" value="Unassembled WGS sequence"/>
</dbReference>
<keyword evidence="2" id="KW-1185">Reference proteome</keyword>
<dbReference type="OrthoDB" id="9808843at2"/>
<dbReference type="Pfam" id="PF00196">
    <property type="entry name" value="GerE"/>
    <property type="match status" value="1"/>
</dbReference>
<dbReference type="GO" id="GO:0003677">
    <property type="term" value="F:DNA binding"/>
    <property type="evidence" value="ECO:0007669"/>
    <property type="project" value="InterPro"/>
</dbReference>
<dbReference type="GO" id="GO:0006355">
    <property type="term" value="P:regulation of DNA-templated transcription"/>
    <property type="evidence" value="ECO:0007669"/>
    <property type="project" value="InterPro"/>
</dbReference>
<dbReference type="InterPro" id="IPR001789">
    <property type="entry name" value="Sig_transdc_resp-reg_receiver"/>
</dbReference>
<dbReference type="GO" id="GO:0000160">
    <property type="term" value="P:phosphorelay signal transduction system"/>
    <property type="evidence" value="ECO:0007669"/>
    <property type="project" value="InterPro"/>
</dbReference>
<dbReference type="Pfam" id="PF00072">
    <property type="entry name" value="Response_reg"/>
    <property type="match status" value="1"/>
</dbReference>
<evidence type="ECO:0000313" key="2">
    <source>
        <dbReference type="Proteomes" id="UP000199494"/>
    </source>
</evidence>
<accession>A0A222VQ27</accession>
<dbReference type="InterPro" id="IPR036388">
    <property type="entry name" value="WH-like_DNA-bd_sf"/>
</dbReference>
<dbReference type="Gene3D" id="1.10.10.10">
    <property type="entry name" value="Winged helix-like DNA-binding domain superfamily/Winged helix DNA-binding domain"/>
    <property type="match status" value="1"/>
</dbReference>
<dbReference type="SUPFAM" id="SSF46894">
    <property type="entry name" value="C-terminal effector domain of the bipartite response regulators"/>
    <property type="match status" value="1"/>
</dbReference>
<dbReference type="RefSeq" id="WP_091799013.1">
    <property type="nucleotide sequence ID" value="NZ_CP016353.1"/>
</dbReference>
<dbReference type="KEGG" id="pmad:BAY61_14645"/>
<dbReference type="InterPro" id="IPR000792">
    <property type="entry name" value="Tscrpt_reg_LuxR_C"/>
</dbReference>
<dbReference type="PROSITE" id="PS50110">
    <property type="entry name" value="RESPONSE_REGULATORY"/>
    <property type="match status" value="1"/>
</dbReference>
<organism evidence="1 2">
    <name type="scientific">Prauserella marina</name>
    <dbReference type="NCBI Taxonomy" id="530584"/>
    <lineage>
        <taxon>Bacteria</taxon>
        <taxon>Bacillati</taxon>
        <taxon>Actinomycetota</taxon>
        <taxon>Actinomycetes</taxon>
        <taxon>Pseudonocardiales</taxon>
        <taxon>Pseudonocardiaceae</taxon>
        <taxon>Prauserella</taxon>
    </lineage>
</organism>
<evidence type="ECO:0000313" key="1">
    <source>
        <dbReference type="EMBL" id="SDC32534.1"/>
    </source>
</evidence>
<proteinExistence type="predicted"/>
<sequence>MIRVLLAEDILVRGNSLADSLEPETDIDVVASVTDGAADVVATATAGKPDVAVIDITMPGLAGLPLAVRLHRALPQCRTLVVTTDGRPANLGRDADEHVSGFVPRDARGRELAEAIRAAAAGRKVVGYRLAYSTVNVESNPLTRHEIEVLRQVAEGTSARAMAKRLRLSRGVVRDLLASSVAKLEAHDPAGATRIAAAEGWL</sequence>
<gene>
    <name evidence="1" type="ORF">SAMN05421630_1011309</name>
</gene>
<dbReference type="Gene3D" id="3.40.50.2300">
    <property type="match status" value="1"/>
</dbReference>
<dbReference type="PANTHER" id="PTHR43214">
    <property type="entry name" value="TWO-COMPONENT RESPONSE REGULATOR"/>
    <property type="match status" value="1"/>
</dbReference>
<dbReference type="InterPro" id="IPR016032">
    <property type="entry name" value="Sig_transdc_resp-reg_C-effctor"/>
</dbReference>